<evidence type="ECO:0000256" key="1">
    <source>
        <dbReference type="ARBA" id="ARBA00023172"/>
    </source>
</evidence>
<dbReference type="EMBL" id="LR593886">
    <property type="protein sequence ID" value="VTR97622.1"/>
    <property type="molecule type" value="Genomic_DNA"/>
</dbReference>
<evidence type="ECO:0000313" key="4">
    <source>
        <dbReference type="Proteomes" id="UP000464178"/>
    </source>
</evidence>
<proteinExistence type="predicted"/>
<feature type="region of interest" description="Disordered" evidence="2">
    <location>
        <begin position="41"/>
        <end position="77"/>
    </location>
</feature>
<gene>
    <name evidence="3" type="ORF">SOIL9_06250</name>
</gene>
<keyword evidence="4" id="KW-1185">Reference proteome</keyword>
<sequence>MADAYQEAGRERDARLRRDLNLPVVFVAGCVVDPSAPLFSPADSREEWGKAARAKRESEVPPSQMNRRPAHPKKQPGKVNTVAAYGYAGRSAARKTGVPNWHPNQLRHTFATEVRKALWLEAAPASLGRSRADATRVYAEHDLALTLRVAAEMGSAPAPRRRERVVAQMQGCGGNFRPRNPKGFNRFATPIRSGRGSAALATTAQGDDVSEDGSPRLLRPFDGGRRPRAALLCREPSCVRGGRECVQLVDPSGYFADFEPITDFLHAVCYVYRCARVVSIDEPSGWSQYLVWMRACWEGRVAEVLSELDAWQERLGQPLKQEDGSESAGSDPRVVYQGRTYLRNNQDRVAYPRYRWSGCRRRSV</sequence>
<dbReference type="GO" id="GO:0015074">
    <property type="term" value="P:DNA integration"/>
    <property type="evidence" value="ECO:0007669"/>
    <property type="project" value="InterPro"/>
</dbReference>
<dbReference type="SUPFAM" id="SSF56349">
    <property type="entry name" value="DNA breaking-rejoining enzymes"/>
    <property type="match status" value="1"/>
</dbReference>
<dbReference type="Proteomes" id="UP000464178">
    <property type="component" value="Chromosome"/>
</dbReference>
<evidence type="ECO:0000313" key="3">
    <source>
        <dbReference type="EMBL" id="VTR97622.1"/>
    </source>
</evidence>
<dbReference type="KEGG" id="gms:SOIL9_06250"/>
<dbReference type="InterPro" id="IPR011010">
    <property type="entry name" value="DNA_brk_join_enz"/>
</dbReference>
<organism evidence="3 4">
    <name type="scientific">Gemmata massiliana</name>
    <dbReference type="NCBI Taxonomy" id="1210884"/>
    <lineage>
        <taxon>Bacteria</taxon>
        <taxon>Pseudomonadati</taxon>
        <taxon>Planctomycetota</taxon>
        <taxon>Planctomycetia</taxon>
        <taxon>Gemmatales</taxon>
        <taxon>Gemmataceae</taxon>
        <taxon>Gemmata</taxon>
    </lineage>
</organism>
<dbReference type="GO" id="GO:0003677">
    <property type="term" value="F:DNA binding"/>
    <property type="evidence" value="ECO:0007669"/>
    <property type="project" value="InterPro"/>
</dbReference>
<name>A0A6P2DDZ2_9BACT</name>
<dbReference type="AlphaFoldDB" id="A0A6P2DDZ2"/>
<feature type="region of interest" description="Disordered" evidence="2">
    <location>
        <begin position="198"/>
        <end position="220"/>
    </location>
</feature>
<feature type="compositionally biased region" description="Basic and acidic residues" evidence="2">
    <location>
        <begin position="43"/>
        <end position="59"/>
    </location>
</feature>
<reference evidence="3 4" key="1">
    <citation type="submission" date="2019-05" db="EMBL/GenBank/DDBJ databases">
        <authorList>
            <consortium name="Science for Life Laboratories"/>
        </authorList>
    </citation>
    <scope>NUCLEOTIDE SEQUENCE [LARGE SCALE GENOMIC DNA]</scope>
    <source>
        <strain evidence="3">Soil9</strain>
    </source>
</reference>
<keyword evidence="1" id="KW-0233">DNA recombination</keyword>
<dbReference type="GO" id="GO:0006310">
    <property type="term" value="P:DNA recombination"/>
    <property type="evidence" value="ECO:0007669"/>
    <property type="project" value="UniProtKB-KW"/>
</dbReference>
<accession>A0A6P2DDZ2</accession>
<dbReference type="Gene3D" id="1.10.443.10">
    <property type="entry name" value="Intergrase catalytic core"/>
    <property type="match status" value="1"/>
</dbReference>
<dbReference type="InterPro" id="IPR013762">
    <property type="entry name" value="Integrase-like_cat_sf"/>
</dbReference>
<protein>
    <submittedName>
        <fullName evidence="3">Catalytic phage domain protein: Marine sediment metagenome DNA, contig: S01H1_L02182</fullName>
    </submittedName>
</protein>
<evidence type="ECO:0000256" key="2">
    <source>
        <dbReference type="SAM" id="MobiDB-lite"/>
    </source>
</evidence>